<feature type="transmembrane region" description="Helical" evidence="19">
    <location>
        <begin position="137"/>
        <end position="156"/>
    </location>
</feature>
<name>A0A5A9W3H4_9GAMM</name>
<accession>A0A5A9W3H4</accession>
<evidence type="ECO:0000256" key="8">
    <source>
        <dbReference type="ARBA" id="ARBA00022475"/>
    </source>
</evidence>
<feature type="transmembrane region" description="Helical" evidence="19">
    <location>
        <begin position="86"/>
        <end position="105"/>
    </location>
</feature>
<dbReference type="OrthoDB" id="9799199at2"/>
<keyword evidence="8" id="KW-1003">Cell membrane</keyword>
<dbReference type="PANTHER" id="PTHR46382:SF1">
    <property type="entry name" value="PHOSPHATIDATE CYTIDYLYLTRANSFERASE"/>
    <property type="match status" value="1"/>
</dbReference>
<protein>
    <recommendedName>
        <fullName evidence="7 18">Phosphatidate cytidylyltransferase</fullName>
        <ecNumber evidence="6 18">2.7.7.41</ecNumber>
    </recommendedName>
</protein>
<evidence type="ECO:0000256" key="13">
    <source>
        <dbReference type="ARBA" id="ARBA00022989"/>
    </source>
</evidence>
<dbReference type="PROSITE" id="PS01315">
    <property type="entry name" value="CDS"/>
    <property type="match status" value="1"/>
</dbReference>
<comment type="pathway">
    <text evidence="4">Lipid metabolism.</text>
</comment>
<evidence type="ECO:0000256" key="9">
    <source>
        <dbReference type="ARBA" id="ARBA00022516"/>
    </source>
</evidence>
<evidence type="ECO:0000256" key="17">
    <source>
        <dbReference type="ARBA" id="ARBA00023264"/>
    </source>
</evidence>
<keyword evidence="16" id="KW-0594">Phospholipid biosynthesis</keyword>
<comment type="catalytic activity">
    <reaction evidence="1 18">
        <text>a 1,2-diacyl-sn-glycero-3-phosphate + CTP + H(+) = a CDP-1,2-diacyl-sn-glycerol + diphosphate</text>
        <dbReference type="Rhea" id="RHEA:16229"/>
        <dbReference type="ChEBI" id="CHEBI:15378"/>
        <dbReference type="ChEBI" id="CHEBI:33019"/>
        <dbReference type="ChEBI" id="CHEBI:37563"/>
        <dbReference type="ChEBI" id="CHEBI:58332"/>
        <dbReference type="ChEBI" id="CHEBI:58608"/>
        <dbReference type="EC" id="2.7.7.41"/>
    </reaction>
</comment>
<evidence type="ECO:0000256" key="5">
    <source>
        <dbReference type="ARBA" id="ARBA00010185"/>
    </source>
</evidence>
<dbReference type="PANTHER" id="PTHR46382">
    <property type="entry name" value="PHOSPHATIDATE CYTIDYLYLTRANSFERASE"/>
    <property type="match status" value="1"/>
</dbReference>
<feature type="transmembrane region" description="Helical" evidence="19">
    <location>
        <begin position="203"/>
        <end position="223"/>
    </location>
</feature>
<evidence type="ECO:0000256" key="12">
    <source>
        <dbReference type="ARBA" id="ARBA00022695"/>
    </source>
</evidence>
<gene>
    <name evidence="20" type="ORF">E1H14_07505</name>
</gene>
<sequence>MFKQRLITGLVLAPLVLAAVWFAPVWLFSLLIAFAVLYGAWEWSEFCRFGHLGRGYYVGCLALLILLVAWLASPAVMLWINSAAVLFWLIAAVCVLRYPALVAWWQAPSVKLLIGWLVLLSTWLALSQIKAMPQGEALILLLLFIVWGADTGAYAAGKLFGRHKMIPAVSPGKTLEGLLGGVLTCALVGWLFAWLQELPAQQGVYWLLLSLVVGLASVLGDLFESMLKRERGIKDSGTLLPGHGGMLDRIDSITAAAPVFLLGLSFLPLV</sequence>
<organism evidence="20 21">
    <name type="scientific">Nitrincola tapanii</name>
    <dbReference type="NCBI Taxonomy" id="1708751"/>
    <lineage>
        <taxon>Bacteria</taxon>
        <taxon>Pseudomonadati</taxon>
        <taxon>Pseudomonadota</taxon>
        <taxon>Gammaproteobacteria</taxon>
        <taxon>Oceanospirillales</taxon>
        <taxon>Oceanospirillaceae</taxon>
        <taxon>Nitrincola</taxon>
    </lineage>
</organism>
<dbReference type="GO" id="GO:0016024">
    <property type="term" value="P:CDP-diacylglycerol biosynthetic process"/>
    <property type="evidence" value="ECO:0007669"/>
    <property type="project" value="UniProtKB-UniPathway"/>
</dbReference>
<evidence type="ECO:0000256" key="11">
    <source>
        <dbReference type="ARBA" id="ARBA00022692"/>
    </source>
</evidence>
<keyword evidence="11 18" id="KW-0812">Transmembrane</keyword>
<feature type="transmembrane region" description="Helical" evidence="19">
    <location>
        <begin position="177"/>
        <end position="197"/>
    </location>
</feature>
<keyword evidence="17" id="KW-1208">Phospholipid metabolism</keyword>
<evidence type="ECO:0000256" key="6">
    <source>
        <dbReference type="ARBA" id="ARBA00012487"/>
    </source>
</evidence>
<dbReference type="UniPathway" id="UPA00557">
    <property type="reaction ID" value="UER00614"/>
</dbReference>
<dbReference type="AlphaFoldDB" id="A0A5A9W3H4"/>
<evidence type="ECO:0000313" key="21">
    <source>
        <dbReference type="Proteomes" id="UP000325302"/>
    </source>
</evidence>
<evidence type="ECO:0000256" key="18">
    <source>
        <dbReference type="RuleBase" id="RU003938"/>
    </source>
</evidence>
<evidence type="ECO:0000256" key="4">
    <source>
        <dbReference type="ARBA" id="ARBA00005189"/>
    </source>
</evidence>
<dbReference type="Proteomes" id="UP000325302">
    <property type="component" value="Unassembled WGS sequence"/>
</dbReference>
<reference evidence="20 21" key="1">
    <citation type="submission" date="2019-03" db="EMBL/GenBank/DDBJ databases">
        <title>Nitrincola sp. nov. isolated from an Indian soda lake.</title>
        <authorList>
            <person name="Joshi A."/>
            <person name="Thite S.V."/>
            <person name="Joseph N."/>
            <person name="Dhotre D."/>
            <person name="Moorthy M."/>
            <person name="Shouche Y.S."/>
        </authorList>
    </citation>
    <scope>NUCLEOTIDE SEQUENCE [LARGE SCALE GENOMIC DNA]</scope>
    <source>
        <strain evidence="20 21">MEB193</strain>
    </source>
</reference>
<dbReference type="GO" id="GO:0004605">
    <property type="term" value="F:phosphatidate cytidylyltransferase activity"/>
    <property type="evidence" value="ECO:0007669"/>
    <property type="project" value="UniProtKB-EC"/>
</dbReference>
<dbReference type="GO" id="GO:0005886">
    <property type="term" value="C:plasma membrane"/>
    <property type="evidence" value="ECO:0007669"/>
    <property type="project" value="UniProtKB-SubCell"/>
</dbReference>
<evidence type="ECO:0000256" key="10">
    <source>
        <dbReference type="ARBA" id="ARBA00022679"/>
    </source>
</evidence>
<evidence type="ECO:0000256" key="19">
    <source>
        <dbReference type="SAM" id="Phobius"/>
    </source>
</evidence>
<evidence type="ECO:0000256" key="7">
    <source>
        <dbReference type="ARBA" id="ARBA00019373"/>
    </source>
</evidence>
<keyword evidence="10 18" id="KW-0808">Transferase</keyword>
<keyword evidence="15 19" id="KW-0472">Membrane</keyword>
<feature type="transmembrane region" description="Helical" evidence="19">
    <location>
        <begin position="56"/>
        <end position="80"/>
    </location>
</feature>
<evidence type="ECO:0000256" key="15">
    <source>
        <dbReference type="ARBA" id="ARBA00023136"/>
    </source>
</evidence>
<dbReference type="Pfam" id="PF01148">
    <property type="entry name" value="CTP_transf_1"/>
    <property type="match status" value="1"/>
</dbReference>
<evidence type="ECO:0000256" key="1">
    <source>
        <dbReference type="ARBA" id="ARBA00001698"/>
    </source>
</evidence>
<comment type="pathway">
    <text evidence="3 18">Phospholipid metabolism; CDP-diacylglycerol biosynthesis; CDP-diacylglycerol from sn-glycerol 3-phosphate: step 3/3.</text>
</comment>
<feature type="transmembrane region" description="Helical" evidence="19">
    <location>
        <begin position="112"/>
        <end position="131"/>
    </location>
</feature>
<evidence type="ECO:0000256" key="14">
    <source>
        <dbReference type="ARBA" id="ARBA00023098"/>
    </source>
</evidence>
<comment type="subcellular location">
    <subcellularLocation>
        <location evidence="2">Cell membrane</location>
        <topology evidence="2">Multi-pass membrane protein</topology>
    </subcellularLocation>
</comment>
<keyword evidence="9" id="KW-0444">Lipid biosynthesis</keyword>
<keyword evidence="12 18" id="KW-0548">Nucleotidyltransferase</keyword>
<dbReference type="InterPro" id="IPR000374">
    <property type="entry name" value="PC_trans"/>
</dbReference>
<evidence type="ECO:0000313" key="20">
    <source>
        <dbReference type="EMBL" id="KAA0874668.1"/>
    </source>
</evidence>
<evidence type="ECO:0000256" key="3">
    <source>
        <dbReference type="ARBA" id="ARBA00005119"/>
    </source>
</evidence>
<keyword evidence="21" id="KW-1185">Reference proteome</keyword>
<keyword evidence="14" id="KW-0443">Lipid metabolism</keyword>
<evidence type="ECO:0000256" key="16">
    <source>
        <dbReference type="ARBA" id="ARBA00023209"/>
    </source>
</evidence>
<dbReference type="EMBL" id="SMRS01000005">
    <property type="protein sequence ID" value="KAA0874668.1"/>
    <property type="molecule type" value="Genomic_DNA"/>
</dbReference>
<comment type="similarity">
    <text evidence="5 18">Belongs to the CDS family.</text>
</comment>
<dbReference type="RefSeq" id="WP_149390849.1">
    <property type="nucleotide sequence ID" value="NZ_SMRS01000005.1"/>
</dbReference>
<keyword evidence="13 19" id="KW-1133">Transmembrane helix</keyword>
<dbReference type="EC" id="2.7.7.41" evidence="6 18"/>
<evidence type="ECO:0000256" key="2">
    <source>
        <dbReference type="ARBA" id="ARBA00004651"/>
    </source>
</evidence>
<proteinExistence type="inferred from homology"/>
<comment type="caution">
    <text evidence="20">The sequence shown here is derived from an EMBL/GenBank/DDBJ whole genome shotgun (WGS) entry which is preliminary data.</text>
</comment>